<dbReference type="KEGG" id="rbc:BN938_0239"/>
<proteinExistence type="predicted"/>
<organism evidence="1 2">
    <name type="scientific">Mucinivorans hirudinis</name>
    <dbReference type="NCBI Taxonomy" id="1433126"/>
    <lineage>
        <taxon>Bacteria</taxon>
        <taxon>Pseudomonadati</taxon>
        <taxon>Bacteroidota</taxon>
        <taxon>Bacteroidia</taxon>
        <taxon>Bacteroidales</taxon>
        <taxon>Rikenellaceae</taxon>
        <taxon>Mucinivorans</taxon>
    </lineage>
</organism>
<gene>
    <name evidence="1" type="ORF">BN938_0239</name>
</gene>
<dbReference type="EMBL" id="HG934468">
    <property type="protein sequence ID" value="CDN30345.1"/>
    <property type="molecule type" value="Genomic_DNA"/>
</dbReference>
<accession>A0A060R630</accession>
<sequence length="42" mass="5463">MIRDVMDMYYNLKPLSRWFWLFGRFYRYDVDVVWERWSSVVH</sequence>
<protein>
    <submittedName>
        <fullName evidence="1">Uncharacterized protein</fullName>
    </submittedName>
</protein>
<keyword evidence="2" id="KW-1185">Reference proteome</keyword>
<dbReference type="HOGENOM" id="CLU_3254251_0_0_10"/>
<name>A0A060R630_9BACT</name>
<dbReference type="AlphaFoldDB" id="A0A060R630"/>
<evidence type="ECO:0000313" key="1">
    <source>
        <dbReference type="EMBL" id="CDN30345.1"/>
    </source>
</evidence>
<dbReference type="Proteomes" id="UP000027616">
    <property type="component" value="Chromosome I"/>
</dbReference>
<evidence type="ECO:0000313" key="2">
    <source>
        <dbReference type="Proteomes" id="UP000027616"/>
    </source>
</evidence>
<reference evidence="1 2" key="1">
    <citation type="journal article" date="2015" name="Genome Announc.">
        <title>Complete Genome Sequence of the Novel Leech Symbiont Mucinivorans hirudinis M3T.</title>
        <authorList>
            <person name="Nelson M.C."/>
            <person name="Bomar L."/>
            <person name="Graf J."/>
        </authorList>
    </citation>
    <scope>NUCLEOTIDE SEQUENCE [LARGE SCALE GENOMIC DNA]</scope>
    <source>
        <strain evidence="2">M3</strain>
    </source>
</reference>